<dbReference type="SUPFAM" id="SSF57850">
    <property type="entry name" value="RING/U-box"/>
    <property type="match status" value="1"/>
</dbReference>
<evidence type="ECO:0000256" key="3">
    <source>
        <dbReference type="ARBA" id="ARBA00004906"/>
    </source>
</evidence>
<dbReference type="RefSeq" id="XP_055861194.1">
    <property type="nucleotide sequence ID" value="XM_056005219.1"/>
</dbReference>
<dbReference type="CDD" id="cd16454">
    <property type="entry name" value="RING-H2_PA-TM-RING"/>
    <property type="match status" value="1"/>
</dbReference>
<keyword evidence="12 17" id="KW-0863">Zinc-finger</keyword>
<feature type="compositionally biased region" description="Polar residues" evidence="18">
    <location>
        <begin position="341"/>
        <end position="358"/>
    </location>
</feature>
<comment type="catalytic activity">
    <reaction evidence="1">
        <text>S-ubiquitinyl-[E2 ubiquitin-conjugating enzyme]-L-cysteine + [acceptor protein]-L-lysine = [E2 ubiquitin-conjugating enzyme]-L-cysteine + N(6)-ubiquitinyl-[acceptor protein]-L-lysine.</text>
        <dbReference type="EC" id="2.3.2.27"/>
    </reaction>
</comment>
<feature type="region of interest" description="Disordered" evidence="18">
    <location>
        <begin position="339"/>
        <end position="358"/>
    </location>
</feature>
<accession>A0A9W2YEQ1</accession>
<gene>
    <name evidence="22 23 24" type="primary">LOC106068759</name>
</gene>
<evidence type="ECO:0000256" key="2">
    <source>
        <dbReference type="ARBA" id="ARBA00004251"/>
    </source>
</evidence>
<dbReference type="PROSITE" id="PS50089">
    <property type="entry name" value="ZF_RING_2"/>
    <property type="match status" value="1"/>
</dbReference>
<dbReference type="RefSeq" id="XP_055861195.1">
    <property type="nucleotide sequence ID" value="XM_056005220.1"/>
</dbReference>
<feature type="compositionally biased region" description="Low complexity" evidence="18">
    <location>
        <begin position="629"/>
        <end position="648"/>
    </location>
</feature>
<evidence type="ECO:0000256" key="1">
    <source>
        <dbReference type="ARBA" id="ARBA00000900"/>
    </source>
</evidence>
<dbReference type="GO" id="GO:0016055">
    <property type="term" value="P:Wnt signaling pathway"/>
    <property type="evidence" value="ECO:0007669"/>
    <property type="project" value="UniProtKB-KW"/>
</dbReference>
<dbReference type="InterPro" id="IPR040700">
    <property type="entry name" value="ZNRF-3_ecto"/>
</dbReference>
<protein>
    <recommendedName>
        <fullName evidence="5">RING-type E3 ubiquitin transferase</fullName>
        <ecNumber evidence="5">2.3.2.27</ecNumber>
    </recommendedName>
</protein>
<keyword evidence="11" id="KW-0732">Signal</keyword>
<evidence type="ECO:0000256" key="16">
    <source>
        <dbReference type="ARBA" id="ARBA00023136"/>
    </source>
</evidence>
<dbReference type="GO" id="GO:0008270">
    <property type="term" value="F:zinc ion binding"/>
    <property type="evidence" value="ECO:0007669"/>
    <property type="project" value="UniProtKB-KW"/>
</dbReference>
<proteinExistence type="inferred from homology"/>
<evidence type="ECO:0000313" key="24">
    <source>
        <dbReference type="RefSeq" id="XP_055861195.1"/>
    </source>
</evidence>
<keyword evidence="21" id="KW-1185">Reference proteome</keyword>
<keyword evidence="6" id="KW-1003">Cell membrane</keyword>
<keyword evidence="8" id="KW-0879">Wnt signaling pathway</keyword>
<keyword evidence="7" id="KW-0808">Transferase</keyword>
<evidence type="ECO:0000256" key="6">
    <source>
        <dbReference type="ARBA" id="ARBA00022475"/>
    </source>
</evidence>
<dbReference type="OrthoDB" id="8062037at2759"/>
<dbReference type="GO" id="GO:0005886">
    <property type="term" value="C:plasma membrane"/>
    <property type="evidence" value="ECO:0007669"/>
    <property type="project" value="UniProtKB-SubCell"/>
</dbReference>
<dbReference type="EC" id="2.3.2.27" evidence="5"/>
<dbReference type="InterPro" id="IPR013083">
    <property type="entry name" value="Znf_RING/FYVE/PHD"/>
</dbReference>
<evidence type="ECO:0000256" key="11">
    <source>
        <dbReference type="ARBA" id="ARBA00022729"/>
    </source>
</evidence>
<evidence type="ECO:0000256" key="18">
    <source>
        <dbReference type="SAM" id="MobiDB-lite"/>
    </source>
</evidence>
<dbReference type="GeneID" id="106068759"/>
<keyword evidence="10" id="KW-0479">Metal-binding</keyword>
<evidence type="ECO:0000256" key="14">
    <source>
        <dbReference type="ARBA" id="ARBA00022833"/>
    </source>
</evidence>
<feature type="transmembrane region" description="Helical" evidence="19">
    <location>
        <begin position="213"/>
        <end position="235"/>
    </location>
</feature>
<dbReference type="Proteomes" id="UP001165740">
    <property type="component" value="Chromosome 12"/>
</dbReference>
<keyword evidence="14" id="KW-0862">Zinc</keyword>
<reference evidence="22 23" key="1">
    <citation type="submission" date="2025-04" db="UniProtKB">
        <authorList>
            <consortium name="RefSeq"/>
        </authorList>
    </citation>
    <scope>IDENTIFICATION</scope>
</reference>
<evidence type="ECO:0000313" key="23">
    <source>
        <dbReference type="RefSeq" id="XP_055861194.1"/>
    </source>
</evidence>
<sequence>MRWRQTRIYCLVQPLLLLRARIVFHLSVLLLLPGGGGVKAQALDGSENAILEIVLYHPTENGKYATETFKLRGMFTEAGTAYSAEGRMKQVHPLALCSTEDYDRRYEYGWVGFIKLEDSRYEPESCRSVFGKAKTAIQRGATAVLFDITDNPSASLDLSVNSLKLERPVIVLQGSDASKLMTVVGGEPEARIRIMHERQVQTSESGEINKKEYFGMAIFVAVFLLFCVICVFVMLKLKWRNRDRQQLSSGNLTKRAISKLTTRKYQSPYYHESQQDIQQQNSDASSISESCAICLEGYKAGQILRVLPCDHEFHKHCVDPWLENHGTCPLCKSHIADQRTQDGSQEATRNIEHQPQISVDQNRSRNFPESSRHPRLSSHFSLFNPSRAGSHAGFYTSPCSQGADYMPFHVVQASSSPRQVHACSSCRGTIGSAPSASSSSSRLLAPGHPDTDCLPKKSSSCCSHVHEHTSSKGPSLQRPFLKFQSPRNSPSFSPNKSSHAQVHPTDSTSPPCNCSHLSSFRKSTSQAKHSAKIYIPVMHPARILKTIPKAKSDITTSACTPFQRRQIMRAASSMAVHGSYSSDVNPSDTSGDCDCSKLSTSSPAEGDSNRSVFGSSEHKDPSDVSSFESNVYKGKGSSSSSEDNSGNIKHLKHCTQGQNKLVSQLPSQTSFKLTSLVRWKRPVTALKDSNNLSAAQKSRDFYSMDTTFSPCLSELSSGTCSWRSSSSDSLDQSSTCSSCDRMGYPRTSGCEGDCDSVDGGGEAMAAISSDSPSVPFVLSRPAKLSKRRMSALRKLQRFRRSGGTSAALTSGLLTSLNMRNYKLQVMRQQSMMCGSHEICHHQVAVSKTMLDNCEPCRTNQRVEQDSSDRLQIDCLVPIDNQHTSKSSNVISERVGYSSSQYTWEVKQHRTCAGPIPTRTLHTLQDSCSHCQNNHQPNLCTHQKGEHTALSNKLCVLCHGKEDTSLSYLTSKYKYVKKKNFRVVFQEPQGTFMTIPMLEKNRQSDAALLGCPV</sequence>
<dbReference type="Pfam" id="PF13639">
    <property type="entry name" value="zf-RING_2"/>
    <property type="match status" value="1"/>
</dbReference>
<dbReference type="Gene3D" id="3.50.30.30">
    <property type="match status" value="1"/>
</dbReference>
<dbReference type="InterPro" id="IPR051073">
    <property type="entry name" value="ZNRF3_Arkadia_E3_ligases"/>
</dbReference>
<keyword evidence="9 19" id="KW-0812">Transmembrane</keyword>
<evidence type="ECO:0000256" key="9">
    <source>
        <dbReference type="ARBA" id="ARBA00022692"/>
    </source>
</evidence>
<evidence type="ECO:0000256" key="10">
    <source>
        <dbReference type="ARBA" id="ARBA00022723"/>
    </source>
</evidence>
<dbReference type="Gene3D" id="3.30.40.10">
    <property type="entry name" value="Zinc/RING finger domain, C3HC4 (zinc finger)"/>
    <property type="match status" value="1"/>
</dbReference>
<evidence type="ECO:0000259" key="20">
    <source>
        <dbReference type="PROSITE" id="PS50089"/>
    </source>
</evidence>
<dbReference type="SMART" id="SM00184">
    <property type="entry name" value="RING"/>
    <property type="match status" value="1"/>
</dbReference>
<dbReference type="AlphaFoldDB" id="A0A9W2YEQ1"/>
<keyword evidence="15 19" id="KW-1133">Transmembrane helix</keyword>
<dbReference type="GO" id="GO:0030178">
    <property type="term" value="P:negative regulation of Wnt signaling pathway"/>
    <property type="evidence" value="ECO:0007669"/>
    <property type="project" value="UniProtKB-ARBA"/>
</dbReference>
<comment type="pathway">
    <text evidence="3">Protein modification; protein ubiquitination.</text>
</comment>
<organism evidence="21 24">
    <name type="scientific">Biomphalaria glabrata</name>
    <name type="common">Bloodfluke planorb</name>
    <name type="synonym">Freshwater snail</name>
    <dbReference type="NCBI Taxonomy" id="6526"/>
    <lineage>
        <taxon>Eukaryota</taxon>
        <taxon>Metazoa</taxon>
        <taxon>Spiralia</taxon>
        <taxon>Lophotrochozoa</taxon>
        <taxon>Mollusca</taxon>
        <taxon>Gastropoda</taxon>
        <taxon>Heterobranchia</taxon>
        <taxon>Euthyneura</taxon>
        <taxon>Panpulmonata</taxon>
        <taxon>Hygrophila</taxon>
        <taxon>Lymnaeoidea</taxon>
        <taxon>Planorbidae</taxon>
        <taxon>Biomphalaria</taxon>
    </lineage>
</organism>
<feature type="compositionally biased region" description="Polar residues" evidence="18">
    <location>
        <begin position="485"/>
        <end position="510"/>
    </location>
</feature>
<dbReference type="RefSeq" id="XP_055861192.1">
    <property type="nucleotide sequence ID" value="XM_056005217.1"/>
</dbReference>
<evidence type="ECO:0000256" key="17">
    <source>
        <dbReference type="PROSITE-ProRule" id="PRU00175"/>
    </source>
</evidence>
<dbReference type="InterPro" id="IPR001841">
    <property type="entry name" value="Znf_RING"/>
</dbReference>
<dbReference type="GO" id="GO:0061630">
    <property type="term" value="F:ubiquitin protein ligase activity"/>
    <property type="evidence" value="ECO:0007669"/>
    <property type="project" value="UniProtKB-EC"/>
</dbReference>
<evidence type="ECO:0000256" key="12">
    <source>
        <dbReference type="ARBA" id="ARBA00022771"/>
    </source>
</evidence>
<feature type="region of interest" description="Disordered" evidence="18">
    <location>
        <begin position="578"/>
        <end position="650"/>
    </location>
</feature>
<name>A0A9W2YEQ1_BIOGL</name>
<evidence type="ECO:0000256" key="7">
    <source>
        <dbReference type="ARBA" id="ARBA00022679"/>
    </source>
</evidence>
<keyword evidence="13" id="KW-0833">Ubl conjugation pathway</keyword>
<evidence type="ECO:0000256" key="5">
    <source>
        <dbReference type="ARBA" id="ARBA00012483"/>
    </source>
</evidence>
<evidence type="ECO:0000313" key="21">
    <source>
        <dbReference type="Proteomes" id="UP001165740"/>
    </source>
</evidence>
<evidence type="ECO:0000256" key="19">
    <source>
        <dbReference type="SAM" id="Phobius"/>
    </source>
</evidence>
<evidence type="ECO:0000256" key="8">
    <source>
        <dbReference type="ARBA" id="ARBA00022687"/>
    </source>
</evidence>
<keyword evidence="16 19" id="KW-0472">Membrane</keyword>
<feature type="region of interest" description="Disordered" evidence="18">
    <location>
        <begin position="464"/>
        <end position="510"/>
    </location>
</feature>
<feature type="compositionally biased region" description="Polar residues" evidence="18">
    <location>
        <begin position="597"/>
        <end position="614"/>
    </location>
</feature>
<feature type="compositionally biased region" description="Polar residues" evidence="18">
    <location>
        <begin position="579"/>
        <end position="590"/>
    </location>
</feature>
<comment type="subcellular location">
    <subcellularLocation>
        <location evidence="2">Cell membrane</location>
        <topology evidence="2">Single-pass type I membrane protein</topology>
    </subcellularLocation>
</comment>
<dbReference type="FunFam" id="3.30.40.10:FF:000009">
    <property type="entry name" value="E3 ubiquitin-protein ligase RNF130"/>
    <property type="match status" value="1"/>
</dbReference>
<dbReference type="Pfam" id="PF18212">
    <property type="entry name" value="ZNRF_3_ecto"/>
    <property type="match status" value="1"/>
</dbReference>
<dbReference type="PANTHER" id="PTHR16200">
    <property type="entry name" value="RING ZINC FINGER"/>
    <property type="match status" value="1"/>
</dbReference>
<evidence type="ECO:0000256" key="4">
    <source>
        <dbReference type="ARBA" id="ARBA00008759"/>
    </source>
</evidence>
<evidence type="ECO:0000256" key="15">
    <source>
        <dbReference type="ARBA" id="ARBA00022989"/>
    </source>
</evidence>
<comment type="similarity">
    <text evidence="4">Belongs to the ZNRF3 family.</text>
</comment>
<evidence type="ECO:0000313" key="22">
    <source>
        <dbReference type="RefSeq" id="XP_055861192.1"/>
    </source>
</evidence>
<feature type="domain" description="RING-type" evidence="20">
    <location>
        <begin position="291"/>
        <end position="332"/>
    </location>
</feature>
<evidence type="ECO:0000256" key="13">
    <source>
        <dbReference type="ARBA" id="ARBA00022786"/>
    </source>
</evidence>